<keyword evidence="4" id="KW-1185">Reference proteome</keyword>
<dbReference type="STRING" id="1178516.AWR27_21570"/>
<dbReference type="EMBL" id="CP014263">
    <property type="protein sequence ID" value="AQG81665.1"/>
    <property type="molecule type" value="Genomic_DNA"/>
</dbReference>
<accession>A0A1P9X239</accession>
<proteinExistence type="predicted"/>
<dbReference type="Gene3D" id="2.60.40.10">
    <property type="entry name" value="Immunoglobulins"/>
    <property type="match status" value="3"/>
</dbReference>
<dbReference type="InterPro" id="IPR013783">
    <property type="entry name" value="Ig-like_fold"/>
</dbReference>
<dbReference type="KEGG" id="smon:AWR27_21570"/>
<dbReference type="AlphaFoldDB" id="A0A1P9X239"/>
<dbReference type="InterPro" id="IPR026444">
    <property type="entry name" value="Secre_tail"/>
</dbReference>
<evidence type="ECO:0000313" key="4">
    <source>
        <dbReference type="Proteomes" id="UP000187941"/>
    </source>
</evidence>
<dbReference type="CDD" id="cd00146">
    <property type="entry name" value="PKD"/>
    <property type="match status" value="1"/>
</dbReference>
<evidence type="ECO:0000313" key="3">
    <source>
        <dbReference type="EMBL" id="AQG81665.1"/>
    </source>
</evidence>
<gene>
    <name evidence="3" type="ORF">AWR27_21570</name>
</gene>
<dbReference type="Pfam" id="PF18962">
    <property type="entry name" value="Por_Secre_tail"/>
    <property type="match status" value="1"/>
</dbReference>
<feature type="domain" description="Secretion system C-terminal sorting" evidence="2">
    <location>
        <begin position="699"/>
        <end position="774"/>
    </location>
</feature>
<sequence length="775" mass="83117">MLFVAVTWSPTHAQTTEIFNYKQVLAGPNRTLTVSINTVNRATGEVVFGGGDSRGPTTPGLTFTWVWGDGTSNNGFFPQTKRYADVTKNYVVRVIANYSPTEKDTVEVLVDFVKGKITPVALDARFRVFLPSQPVSLSSANGYSIPATLRPLPDNLFTDVSRADFEYLFQIGSVIEHDFVNGDVVMPGGKFEQYALRDSTFGGAYALWYTRPVSFGIGNGFLKGADSDFSSMYHEMAHNITLNFPASYQYGGKTDGPANAIFSEAIAQIFQHAAGYELINNYQQYGLDDIWLFKLKQNFTSNVRFQRTLFNEYMSAGMPFQTYYNANQNDAKRNREVLQTFLTVPYMFFRYTEEQGKGYRAPVKRLMQFLGRLNADWLKRYDPKTDSPAANAFRATLWVAAISHTFQRDLRADFRAIGYPVSDADWAFLNPSVFSVSPGVVSVSATAGNVASVSVTTSASSWSIANAPAWLTVSPRQGTGSQSLTIAAAANASVSSRTGVVTFAAPDFPASSVTVVQAGAAVNSCSLTAGLSGSSLTLCQGSSITLTASGSQTNVAYSWQRDGTALPNITPMIVINNSGTYAVTLLDLNNCTATVSATVVDGPVVAPVIAAVSVTSTGAVSLSATPTGPGLTYQWSLSGTAITGATSVTYAVRQSGVYQVAVSNGVCAATSPPLTVNVATGSGRVAAESAPELLRLNVSPNPSSGRFIIRLQLPEPAPATLLLTDVSGRVVQEWRLKASRTVHEQEADLRNIPAGIYLVVAESGGMQVVNRVLVE</sequence>
<feature type="domain" description="BACON" evidence="1">
    <location>
        <begin position="461"/>
        <end position="518"/>
    </location>
</feature>
<reference evidence="3 4" key="1">
    <citation type="submission" date="2016-01" db="EMBL/GenBank/DDBJ databases">
        <authorList>
            <person name="Oliw E.H."/>
        </authorList>
    </citation>
    <scope>NUCLEOTIDE SEQUENCE [LARGE SCALE GENOMIC DNA]</scope>
    <source>
        <strain evidence="3 4">DY10</strain>
    </source>
</reference>
<name>A0A1P9X239_9BACT</name>
<dbReference type="InterPro" id="IPR024361">
    <property type="entry name" value="BACON"/>
</dbReference>
<dbReference type="Pfam" id="PF13004">
    <property type="entry name" value="BACON"/>
    <property type="match status" value="1"/>
</dbReference>
<evidence type="ECO:0008006" key="5">
    <source>
        <dbReference type="Google" id="ProtNLM"/>
    </source>
</evidence>
<dbReference type="Proteomes" id="UP000187941">
    <property type="component" value="Chromosome"/>
</dbReference>
<organism evidence="3 4">
    <name type="scientific">Spirosoma montaniterrae</name>
    <dbReference type="NCBI Taxonomy" id="1178516"/>
    <lineage>
        <taxon>Bacteria</taxon>
        <taxon>Pseudomonadati</taxon>
        <taxon>Bacteroidota</taxon>
        <taxon>Cytophagia</taxon>
        <taxon>Cytophagales</taxon>
        <taxon>Cytophagaceae</taxon>
        <taxon>Spirosoma</taxon>
    </lineage>
</organism>
<evidence type="ECO:0000259" key="2">
    <source>
        <dbReference type="Pfam" id="PF18962"/>
    </source>
</evidence>
<dbReference type="NCBIfam" id="TIGR04183">
    <property type="entry name" value="Por_Secre_tail"/>
    <property type="match status" value="1"/>
</dbReference>
<evidence type="ECO:0000259" key="1">
    <source>
        <dbReference type="Pfam" id="PF13004"/>
    </source>
</evidence>
<protein>
    <recommendedName>
        <fullName evidence="5">PKD domain-containing protein</fullName>
    </recommendedName>
</protein>